<dbReference type="EMBL" id="LAHD01000029">
    <property type="protein sequence ID" value="PHK04123.1"/>
    <property type="molecule type" value="Genomic_DNA"/>
</dbReference>
<keyword evidence="3" id="KW-0732">Signal</keyword>
<dbReference type="PANTHER" id="PTHR40088">
    <property type="entry name" value="PECTATE LYASE (EUROFUNG)"/>
    <property type="match status" value="1"/>
</dbReference>
<dbReference type="InterPro" id="IPR059226">
    <property type="entry name" value="Choice_anch_Q_dom"/>
</dbReference>
<dbReference type="Proteomes" id="UP000222310">
    <property type="component" value="Unassembled WGS sequence"/>
</dbReference>
<dbReference type="NCBIfam" id="NF041518">
    <property type="entry name" value="choice_anch_Q"/>
    <property type="match status" value="1"/>
</dbReference>
<evidence type="ECO:0000256" key="1">
    <source>
        <dbReference type="ARBA" id="ARBA00004613"/>
    </source>
</evidence>
<protein>
    <recommendedName>
        <fullName evidence="6">Right-handed parallel beta-helix repeat-containing protein</fullName>
    </recommendedName>
</protein>
<evidence type="ECO:0000256" key="3">
    <source>
        <dbReference type="ARBA" id="ARBA00022729"/>
    </source>
</evidence>
<evidence type="ECO:0000313" key="5">
    <source>
        <dbReference type="Proteomes" id="UP000222310"/>
    </source>
</evidence>
<reference evidence="4 5" key="1">
    <citation type="submission" date="2015-02" db="EMBL/GenBank/DDBJ databases">
        <title>Nostoc linckia genome annotation.</title>
        <authorList>
            <person name="Zhou Z."/>
        </authorList>
    </citation>
    <scope>NUCLEOTIDE SEQUENCE [LARGE SCALE GENOMIC DNA]</scope>
    <source>
        <strain evidence="5">z8</strain>
    </source>
</reference>
<comment type="caution">
    <text evidence="4">The sequence shown here is derived from an EMBL/GenBank/DDBJ whole genome shotgun (WGS) entry which is preliminary data.</text>
</comment>
<dbReference type="GO" id="GO:0005576">
    <property type="term" value="C:extracellular region"/>
    <property type="evidence" value="ECO:0007669"/>
    <property type="project" value="UniProtKB-SubCell"/>
</dbReference>
<evidence type="ECO:0000313" key="4">
    <source>
        <dbReference type="EMBL" id="PHK04123.1"/>
    </source>
</evidence>
<accession>A0A9Q5ZCT6</accession>
<sequence length="470" mass="51602">MIHGLSFLSLSASVVLPWALTGMLQGQKITESVVRDVPQSSTVQENKLPNRKLISAITAAGTTYYVSGTGNDNNSGLTPSSPFRTPQRAANLTKAGDTVFLMNGVYRNSSPANSVLVITRSGSSNAWITYKAYPGHSPKIEHDGWHGIWIKDGASYIEVNGIEIEGNNSNISLSYALSQQYNTGNPRTSGSCITIDGRTKARPHHIRILNSKIHDCGGGGITGLEVDYITVSNNEVYNNAWYSPFGCSGISFLKNWNYDGNQSNYRMIITNNKVYRNRLYVPWIYNGKKQDGNGIIFDRGRNDEAGSKLPPYQGRILIANNVVYENGGGGIHAFRTDNIDVINNTSYTNNQTPEISYGQISMNDTRNVRVLNNILYSQSGKPINMNNGKNINTTFNYNLYNSNGYSASGRGSNDIVADPQFVNAGGKDFRVRSTSRAINSGTKFDFLKTDFLGNPRIRGSATDRGAYEIQ</sequence>
<proteinExistence type="predicted"/>
<evidence type="ECO:0008006" key="6">
    <source>
        <dbReference type="Google" id="ProtNLM"/>
    </source>
</evidence>
<dbReference type="PANTHER" id="PTHR40088:SF2">
    <property type="entry name" value="SECRETED SUGAR HYDROLASE"/>
    <property type="match status" value="1"/>
</dbReference>
<name>A0A9Q5ZCT6_NOSLI</name>
<dbReference type="GO" id="GO:0016837">
    <property type="term" value="F:carbon-oxygen lyase activity, acting on polysaccharides"/>
    <property type="evidence" value="ECO:0007669"/>
    <property type="project" value="TreeGrafter"/>
</dbReference>
<dbReference type="InterPro" id="IPR052052">
    <property type="entry name" value="Polysaccharide_Lyase_9"/>
</dbReference>
<gene>
    <name evidence="4" type="ORF">VF08_12565</name>
</gene>
<dbReference type="SUPFAM" id="SSF51126">
    <property type="entry name" value="Pectin lyase-like"/>
    <property type="match status" value="1"/>
</dbReference>
<dbReference type="InterPro" id="IPR012334">
    <property type="entry name" value="Pectin_lyas_fold"/>
</dbReference>
<dbReference type="SMART" id="SM00710">
    <property type="entry name" value="PbH1"/>
    <property type="match status" value="6"/>
</dbReference>
<comment type="subcellular location">
    <subcellularLocation>
        <location evidence="1">Secreted</location>
    </subcellularLocation>
</comment>
<keyword evidence="2" id="KW-0964">Secreted</keyword>
<organism evidence="4 5">
    <name type="scientific">Nostoc linckia z8</name>
    <dbReference type="NCBI Taxonomy" id="1628746"/>
    <lineage>
        <taxon>Bacteria</taxon>
        <taxon>Bacillati</taxon>
        <taxon>Cyanobacteriota</taxon>
        <taxon>Cyanophyceae</taxon>
        <taxon>Nostocales</taxon>
        <taxon>Nostocaceae</taxon>
        <taxon>Nostoc</taxon>
    </lineage>
</organism>
<dbReference type="AlphaFoldDB" id="A0A9Q5ZCT6"/>
<dbReference type="InterPro" id="IPR006626">
    <property type="entry name" value="PbH1"/>
</dbReference>
<dbReference type="Gene3D" id="2.160.20.10">
    <property type="entry name" value="Single-stranded right-handed beta-helix, Pectin lyase-like"/>
    <property type="match status" value="1"/>
</dbReference>
<dbReference type="InterPro" id="IPR011050">
    <property type="entry name" value="Pectin_lyase_fold/virulence"/>
</dbReference>
<evidence type="ECO:0000256" key="2">
    <source>
        <dbReference type="ARBA" id="ARBA00022525"/>
    </source>
</evidence>